<evidence type="ECO:0000256" key="1">
    <source>
        <dbReference type="ARBA" id="ARBA00006432"/>
    </source>
</evidence>
<dbReference type="GO" id="GO:0030729">
    <property type="term" value="F:acetoacetate-CoA ligase activity"/>
    <property type="evidence" value="ECO:0007669"/>
    <property type="project" value="InterPro"/>
</dbReference>
<evidence type="ECO:0000259" key="5">
    <source>
        <dbReference type="Pfam" id="PF00501"/>
    </source>
</evidence>
<dbReference type="GO" id="GO:0006629">
    <property type="term" value="P:lipid metabolic process"/>
    <property type="evidence" value="ECO:0007669"/>
    <property type="project" value="InterPro"/>
</dbReference>
<dbReference type="Pfam" id="PF00501">
    <property type="entry name" value="AMP-binding"/>
    <property type="match status" value="1"/>
</dbReference>
<dbReference type="SUPFAM" id="SSF56801">
    <property type="entry name" value="Acetyl-CoA synthetase-like"/>
    <property type="match status" value="1"/>
</dbReference>
<evidence type="ECO:0000256" key="3">
    <source>
        <dbReference type="ARBA" id="ARBA00022741"/>
    </source>
</evidence>
<comment type="caution">
    <text evidence="7">The sequence shown here is derived from an EMBL/GenBank/DDBJ whole genome shotgun (WGS) entry which is preliminary data.</text>
</comment>
<name>A0A841HGW3_9GAMM</name>
<keyword evidence="2" id="KW-0436">Ligase</keyword>
<keyword evidence="4" id="KW-0067">ATP-binding</keyword>
<dbReference type="PANTHER" id="PTHR42921:SF1">
    <property type="entry name" value="ACETOACETYL-COA SYNTHETASE"/>
    <property type="match status" value="1"/>
</dbReference>
<evidence type="ECO:0000256" key="4">
    <source>
        <dbReference type="ARBA" id="ARBA00022840"/>
    </source>
</evidence>
<organism evidence="7 8">
    <name type="scientific">Povalibacter uvarum</name>
    <dbReference type="NCBI Taxonomy" id="732238"/>
    <lineage>
        <taxon>Bacteria</taxon>
        <taxon>Pseudomonadati</taxon>
        <taxon>Pseudomonadota</taxon>
        <taxon>Gammaproteobacteria</taxon>
        <taxon>Steroidobacterales</taxon>
        <taxon>Steroidobacteraceae</taxon>
        <taxon>Povalibacter</taxon>
    </lineage>
</organism>
<feature type="domain" description="AMP-dependent synthetase/ligase" evidence="5">
    <location>
        <begin position="100"/>
        <end position="474"/>
    </location>
</feature>
<sequence length="659" mass="72183">MSADLYRDVDEQRANTSAMRAFMGFCANRTQLKFDGYAQLQQWAIRDSAEFWKLFLEWSRLPVSGSPDPTVTSSDCEHAQFFPNVRLNYARCLLRSFDAEAENREAVVGVREDGNRAALTRAELRAAVERFAAGLRSLGVKPGDRVVAVVRNTPEAIVACLAVAAIGAMWSSVAPDIGDAAALGRFSQLDPVVLITHGEYIVHGVRKSLRERAELLAKELRTVTTLVALDERPDIASLSLETRVRVVLRKELEGYGALPMSEWDEFPFNQPLFVLFSSGTTGAPKCLMHGAGGSLIEHHKEHVLHSSFGSGEKLYFHTSAGWMMWNWQLSALACDTQIVVFDGSPTFPVQDALLRMLDREQVTIFGTSATYLHALQQLGLSPASVAPFEKLHTLQSTGSILYDAQYDWIASEFKHLEVHSISGGTDIVGCFVLGNPLLQTYRGESQCVSLGMDVRVMTGQGVQRHGEGELVCMNPFPSRPVGIYGDSNGDRFHKTYFAENPGMWTHGDQVRLLERGSARILGRSDGTLNVRGVRIGPAEIYSVVLSVPGVVQAMAVEQQAPREPGGSRLVLLLVLQEGVVLDRGLTLRIKKELNQKGSPNHVPAVIVQVPGLPATHSGKYSEKAVRDLLNGKPLTNRGAMRNPETLDAIGAHPELQPLA</sequence>
<dbReference type="InterPro" id="IPR005914">
    <property type="entry name" value="Acac_CoA_synth"/>
</dbReference>
<dbReference type="Gene3D" id="3.40.50.12780">
    <property type="entry name" value="N-terminal domain of ligase-like"/>
    <property type="match status" value="1"/>
</dbReference>
<evidence type="ECO:0000256" key="2">
    <source>
        <dbReference type="ARBA" id="ARBA00022598"/>
    </source>
</evidence>
<dbReference type="GO" id="GO:0005524">
    <property type="term" value="F:ATP binding"/>
    <property type="evidence" value="ECO:0007669"/>
    <property type="project" value="UniProtKB-KW"/>
</dbReference>
<dbReference type="Proteomes" id="UP000588068">
    <property type="component" value="Unassembled WGS sequence"/>
</dbReference>
<keyword evidence="3" id="KW-0547">Nucleotide-binding</keyword>
<evidence type="ECO:0000259" key="6">
    <source>
        <dbReference type="Pfam" id="PF13193"/>
    </source>
</evidence>
<dbReference type="NCBIfam" id="NF002937">
    <property type="entry name" value="PRK03584.1"/>
    <property type="match status" value="1"/>
</dbReference>
<dbReference type="PROSITE" id="PS00455">
    <property type="entry name" value="AMP_BINDING"/>
    <property type="match status" value="1"/>
</dbReference>
<proteinExistence type="inferred from homology"/>
<dbReference type="InterPro" id="IPR000873">
    <property type="entry name" value="AMP-dep_synth/lig_dom"/>
</dbReference>
<dbReference type="Gene3D" id="3.30.300.30">
    <property type="match status" value="1"/>
</dbReference>
<gene>
    <name evidence="7" type="ORF">HNQ60_000515</name>
</gene>
<dbReference type="InterPro" id="IPR025110">
    <property type="entry name" value="AMP-bd_C"/>
</dbReference>
<dbReference type="AlphaFoldDB" id="A0A841HGW3"/>
<dbReference type="InterPro" id="IPR045851">
    <property type="entry name" value="AMP-bd_C_sf"/>
</dbReference>
<dbReference type="PANTHER" id="PTHR42921">
    <property type="entry name" value="ACETOACETYL-COA SYNTHETASE"/>
    <property type="match status" value="1"/>
</dbReference>
<reference evidence="7 8" key="1">
    <citation type="submission" date="2020-08" db="EMBL/GenBank/DDBJ databases">
        <title>Genomic Encyclopedia of Type Strains, Phase IV (KMG-IV): sequencing the most valuable type-strain genomes for metagenomic binning, comparative biology and taxonomic classification.</title>
        <authorList>
            <person name="Goeker M."/>
        </authorList>
    </citation>
    <scope>NUCLEOTIDE SEQUENCE [LARGE SCALE GENOMIC DNA]</scope>
    <source>
        <strain evidence="7 8">DSM 26723</strain>
    </source>
</reference>
<keyword evidence="8" id="KW-1185">Reference proteome</keyword>
<dbReference type="InterPro" id="IPR020845">
    <property type="entry name" value="AMP-binding_CS"/>
</dbReference>
<accession>A0A841HGW3</accession>
<feature type="domain" description="AMP-binding enzyme C-terminal" evidence="6">
    <location>
        <begin position="540"/>
        <end position="619"/>
    </location>
</feature>
<dbReference type="InterPro" id="IPR042099">
    <property type="entry name" value="ANL_N_sf"/>
</dbReference>
<protein>
    <submittedName>
        <fullName evidence="7">Acetoacetyl-CoA synthase</fullName>
    </submittedName>
</protein>
<dbReference type="EMBL" id="JACHHZ010000001">
    <property type="protein sequence ID" value="MBB6091669.1"/>
    <property type="molecule type" value="Genomic_DNA"/>
</dbReference>
<dbReference type="RefSeq" id="WP_184329457.1">
    <property type="nucleotide sequence ID" value="NZ_JACHHZ010000001.1"/>
</dbReference>
<evidence type="ECO:0000313" key="8">
    <source>
        <dbReference type="Proteomes" id="UP000588068"/>
    </source>
</evidence>
<dbReference type="Pfam" id="PF13193">
    <property type="entry name" value="AMP-binding_C"/>
    <property type="match status" value="1"/>
</dbReference>
<dbReference type="NCBIfam" id="TIGR01217">
    <property type="entry name" value="ac_ac_CoA_syn"/>
    <property type="match status" value="1"/>
</dbReference>
<comment type="similarity">
    <text evidence="1">Belongs to the ATP-dependent AMP-binding enzyme family.</text>
</comment>
<evidence type="ECO:0000313" key="7">
    <source>
        <dbReference type="EMBL" id="MBB6091669.1"/>
    </source>
</evidence>